<organism evidence="2 3">
    <name type="scientific">Mucilaginibacter lutimaris</name>
    <dbReference type="NCBI Taxonomy" id="931629"/>
    <lineage>
        <taxon>Bacteria</taxon>
        <taxon>Pseudomonadati</taxon>
        <taxon>Bacteroidota</taxon>
        <taxon>Sphingobacteriia</taxon>
        <taxon>Sphingobacteriales</taxon>
        <taxon>Sphingobacteriaceae</taxon>
        <taxon>Mucilaginibacter</taxon>
    </lineage>
</organism>
<gene>
    <name evidence="2" type="ORF">ACFQZI_11085</name>
</gene>
<name>A0ABW2ZGW8_9SPHI</name>
<feature type="domain" description="Helix-turn-helix" evidence="1">
    <location>
        <begin position="41"/>
        <end position="84"/>
    </location>
</feature>
<dbReference type="Pfam" id="PF12728">
    <property type="entry name" value="HTH_17"/>
    <property type="match status" value="1"/>
</dbReference>
<dbReference type="EMBL" id="JBHTIA010000007">
    <property type="protein sequence ID" value="MFD0765397.1"/>
    <property type="molecule type" value="Genomic_DNA"/>
</dbReference>
<comment type="caution">
    <text evidence="2">The sequence shown here is derived from an EMBL/GenBank/DDBJ whole genome shotgun (WGS) entry which is preliminary data.</text>
</comment>
<evidence type="ECO:0000313" key="3">
    <source>
        <dbReference type="Proteomes" id="UP001597073"/>
    </source>
</evidence>
<dbReference type="PANTHER" id="PTHR34585:SF22">
    <property type="entry name" value="HELIX-TURN-HELIX DOMAIN-CONTAINING PROTEIN"/>
    <property type="match status" value="1"/>
</dbReference>
<keyword evidence="3" id="KW-1185">Reference proteome</keyword>
<dbReference type="PANTHER" id="PTHR34585">
    <property type="match status" value="1"/>
</dbReference>
<protein>
    <submittedName>
        <fullName evidence="2">Helix-turn-helix domain-containing protein</fullName>
    </submittedName>
</protein>
<dbReference type="RefSeq" id="WP_377142497.1">
    <property type="nucleotide sequence ID" value="NZ_JBHTIA010000007.1"/>
</dbReference>
<evidence type="ECO:0000313" key="2">
    <source>
        <dbReference type="EMBL" id="MFD0765397.1"/>
    </source>
</evidence>
<evidence type="ECO:0000259" key="1">
    <source>
        <dbReference type="Pfam" id="PF12728"/>
    </source>
</evidence>
<dbReference type="InterPro" id="IPR041657">
    <property type="entry name" value="HTH_17"/>
</dbReference>
<accession>A0ABW2ZGW8</accession>
<proteinExistence type="predicted"/>
<dbReference type="Proteomes" id="UP001597073">
    <property type="component" value="Unassembled WGS sequence"/>
</dbReference>
<reference evidence="3" key="1">
    <citation type="journal article" date="2019" name="Int. J. Syst. Evol. Microbiol.">
        <title>The Global Catalogue of Microorganisms (GCM) 10K type strain sequencing project: providing services to taxonomists for standard genome sequencing and annotation.</title>
        <authorList>
            <consortium name="The Broad Institute Genomics Platform"/>
            <consortium name="The Broad Institute Genome Sequencing Center for Infectious Disease"/>
            <person name="Wu L."/>
            <person name="Ma J."/>
        </authorList>
    </citation>
    <scope>NUCLEOTIDE SEQUENCE [LARGE SCALE GENOMIC DNA]</scope>
    <source>
        <strain evidence="3">CCUG 60742</strain>
    </source>
</reference>
<sequence length="86" mass="9654">MNVDLVTSEDLQQFKNDLLKEIGDMMGQPPGKEKQWIKGCDVRKLLGISNGTLQNLRLNGTLPFTKIGGTMYYRNSVIQNLLEGKV</sequence>